<dbReference type="AlphaFoldDB" id="A0ABD3D5S6"/>
<keyword evidence="2" id="KW-1185">Reference proteome</keyword>
<protein>
    <submittedName>
        <fullName evidence="1">Uncharacterized protein</fullName>
    </submittedName>
</protein>
<name>A0ABD3D5S6_9LAMI</name>
<gene>
    <name evidence="1" type="ORF">CASFOL_020873</name>
</gene>
<dbReference type="Proteomes" id="UP001632038">
    <property type="component" value="Unassembled WGS sequence"/>
</dbReference>
<evidence type="ECO:0000313" key="2">
    <source>
        <dbReference type="Proteomes" id="UP001632038"/>
    </source>
</evidence>
<organism evidence="1 2">
    <name type="scientific">Castilleja foliolosa</name>
    <dbReference type="NCBI Taxonomy" id="1961234"/>
    <lineage>
        <taxon>Eukaryota</taxon>
        <taxon>Viridiplantae</taxon>
        <taxon>Streptophyta</taxon>
        <taxon>Embryophyta</taxon>
        <taxon>Tracheophyta</taxon>
        <taxon>Spermatophyta</taxon>
        <taxon>Magnoliopsida</taxon>
        <taxon>eudicotyledons</taxon>
        <taxon>Gunneridae</taxon>
        <taxon>Pentapetalae</taxon>
        <taxon>asterids</taxon>
        <taxon>lamiids</taxon>
        <taxon>Lamiales</taxon>
        <taxon>Orobanchaceae</taxon>
        <taxon>Pedicularideae</taxon>
        <taxon>Castillejinae</taxon>
        <taxon>Castilleja</taxon>
    </lineage>
</organism>
<evidence type="ECO:0000313" key="1">
    <source>
        <dbReference type="EMBL" id="KAL3636326.1"/>
    </source>
</evidence>
<reference evidence="2" key="1">
    <citation type="journal article" date="2024" name="IScience">
        <title>Strigolactones Initiate the Formation of Haustorium-like Structures in Castilleja.</title>
        <authorList>
            <person name="Buerger M."/>
            <person name="Peterson D."/>
            <person name="Chory J."/>
        </authorList>
    </citation>
    <scope>NUCLEOTIDE SEQUENCE [LARGE SCALE GENOMIC DNA]</scope>
</reference>
<comment type="caution">
    <text evidence="1">The sequence shown here is derived from an EMBL/GenBank/DDBJ whole genome shotgun (WGS) entry which is preliminary data.</text>
</comment>
<proteinExistence type="predicted"/>
<sequence>MMGAFVCGVGYCTVLWGQIKDEEIQKLDHSDDQKVPLLEDSQV</sequence>
<dbReference type="EMBL" id="JAVIJP010000027">
    <property type="protein sequence ID" value="KAL3636326.1"/>
    <property type="molecule type" value="Genomic_DNA"/>
</dbReference>
<accession>A0ABD3D5S6</accession>